<dbReference type="Pfam" id="PF05050">
    <property type="entry name" value="Methyltransf_21"/>
    <property type="match status" value="1"/>
</dbReference>
<dbReference type="PANTHER" id="PTHR34203:SF15">
    <property type="entry name" value="SLL1173 PROTEIN"/>
    <property type="match status" value="1"/>
</dbReference>
<dbReference type="Gene3D" id="3.40.50.150">
    <property type="entry name" value="Vaccinia Virus protein VP39"/>
    <property type="match status" value="1"/>
</dbReference>
<evidence type="ECO:0000313" key="3">
    <source>
        <dbReference type="Proteomes" id="UP001526430"/>
    </source>
</evidence>
<dbReference type="Proteomes" id="UP001526430">
    <property type="component" value="Unassembled WGS sequence"/>
</dbReference>
<dbReference type="RefSeq" id="WP_301589171.1">
    <property type="nucleotide sequence ID" value="NZ_JAPFQI010000002.1"/>
</dbReference>
<organism evidence="2 3">
    <name type="scientific">Sabulicella glaciei</name>
    <dbReference type="NCBI Taxonomy" id="2984948"/>
    <lineage>
        <taxon>Bacteria</taxon>
        <taxon>Pseudomonadati</taxon>
        <taxon>Pseudomonadota</taxon>
        <taxon>Alphaproteobacteria</taxon>
        <taxon>Acetobacterales</taxon>
        <taxon>Acetobacteraceae</taxon>
        <taxon>Sabulicella</taxon>
    </lineage>
</organism>
<keyword evidence="2" id="KW-0808">Transferase</keyword>
<comment type="caution">
    <text evidence="2">The sequence shown here is derived from an EMBL/GenBank/DDBJ whole genome shotgun (WGS) entry which is preliminary data.</text>
</comment>
<gene>
    <name evidence="2" type="ORF">OF850_06715</name>
</gene>
<evidence type="ECO:0000313" key="2">
    <source>
        <dbReference type="EMBL" id="MCW8085311.1"/>
    </source>
</evidence>
<dbReference type="GO" id="GO:0008168">
    <property type="term" value="F:methyltransferase activity"/>
    <property type="evidence" value="ECO:0007669"/>
    <property type="project" value="UniProtKB-KW"/>
</dbReference>
<dbReference type="CDD" id="cd02440">
    <property type="entry name" value="AdoMet_MTases"/>
    <property type="match status" value="1"/>
</dbReference>
<keyword evidence="3" id="KW-1185">Reference proteome</keyword>
<dbReference type="InterPro" id="IPR029063">
    <property type="entry name" value="SAM-dependent_MTases_sf"/>
</dbReference>
<keyword evidence="2" id="KW-0489">Methyltransferase</keyword>
<dbReference type="EMBL" id="JAPFQI010000002">
    <property type="protein sequence ID" value="MCW8085311.1"/>
    <property type="molecule type" value="Genomic_DNA"/>
</dbReference>
<accession>A0ABT3NT33</accession>
<dbReference type="SUPFAM" id="SSF53335">
    <property type="entry name" value="S-adenosyl-L-methionine-dependent methyltransferases"/>
    <property type="match status" value="1"/>
</dbReference>
<evidence type="ECO:0000259" key="1">
    <source>
        <dbReference type="Pfam" id="PF05050"/>
    </source>
</evidence>
<sequence length="235" mass="25205">MEEIAFHRRLHRPGTILDIGAHDGLLTLPLSELPGSRVLAFEPLPSAFARLTAACAGRSNIELRLEALGERPGEAMLSLPVLDGVAQEQWASISKDYRGFSSVTVRQHAVPVVSLDSLALSDLVAVKLDAEGAEEAILRGGAGTLRRCRPILSVEVEERHAPGSTRAVPALLEGLGYAGFFVLDRLRPVAEFDATSMQRASPDPAVFGAEGPYVFTFFFLPTESQDTMLARLAGG</sequence>
<protein>
    <submittedName>
        <fullName evidence="2">FkbM family methyltransferase</fullName>
    </submittedName>
</protein>
<proteinExistence type="predicted"/>
<dbReference type="InterPro" id="IPR052514">
    <property type="entry name" value="SAM-dependent_MTase"/>
</dbReference>
<reference evidence="2 3" key="1">
    <citation type="submission" date="2022-10" db="EMBL/GenBank/DDBJ databases">
        <title>Roseococcus glaciei nov., sp. nov., isolated from glacier.</title>
        <authorList>
            <person name="Liu Q."/>
            <person name="Xin Y.-H."/>
        </authorList>
    </citation>
    <scope>NUCLEOTIDE SEQUENCE [LARGE SCALE GENOMIC DNA]</scope>
    <source>
        <strain evidence="2 3">MDT2-1-1</strain>
    </source>
</reference>
<dbReference type="PANTHER" id="PTHR34203">
    <property type="entry name" value="METHYLTRANSFERASE, FKBM FAMILY PROTEIN"/>
    <property type="match status" value="1"/>
</dbReference>
<dbReference type="InterPro" id="IPR006342">
    <property type="entry name" value="FkbM_mtfrase"/>
</dbReference>
<dbReference type="GO" id="GO:0032259">
    <property type="term" value="P:methylation"/>
    <property type="evidence" value="ECO:0007669"/>
    <property type="project" value="UniProtKB-KW"/>
</dbReference>
<name>A0ABT3NT33_9PROT</name>
<feature type="domain" description="Methyltransferase FkbM" evidence="1">
    <location>
        <begin position="18"/>
        <end position="177"/>
    </location>
</feature>
<dbReference type="NCBIfam" id="TIGR01444">
    <property type="entry name" value="fkbM_fam"/>
    <property type="match status" value="1"/>
</dbReference>